<dbReference type="Proteomes" id="UP001176941">
    <property type="component" value="Chromosome 7"/>
</dbReference>
<gene>
    <name evidence="1" type="ORF">MRATA1EN1_LOCUS26773</name>
</gene>
<accession>A0ABN9A083</accession>
<organism evidence="1 2">
    <name type="scientific">Rangifer tarandus platyrhynchus</name>
    <name type="common">Svalbard reindeer</name>
    <dbReference type="NCBI Taxonomy" id="3082113"/>
    <lineage>
        <taxon>Eukaryota</taxon>
        <taxon>Metazoa</taxon>
        <taxon>Chordata</taxon>
        <taxon>Craniata</taxon>
        <taxon>Vertebrata</taxon>
        <taxon>Euteleostomi</taxon>
        <taxon>Mammalia</taxon>
        <taxon>Eutheria</taxon>
        <taxon>Laurasiatheria</taxon>
        <taxon>Artiodactyla</taxon>
        <taxon>Ruminantia</taxon>
        <taxon>Pecora</taxon>
        <taxon>Cervidae</taxon>
        <taxon>Odocoileinae</taxon>
        <taxon>Rangifer</taxon>
    </lineage>
</organism>
<evidence type="ECO:0000313" key="2">
    <source>
        <dbReference type="Proteomes" id="UP001176941"/>
    </source>
</evidence>
<reference evidence="1" key="1">
    <citation type="submission" date="2023-04" db="EMBL/GenBank/DDBJ databases">
        <authorList>
            <consortium name="ELIXIR-Norway"/>
        </authorList>
    </citation>
    <scope>NUCLEOTIDE SEQUENCE [LARGE SCALE GENOMIC DNA]</scope>
</reference>
<protein>
    <submittedName>
        <fullName evidence="1">Uncharacterized protein</fullName>
    </submittedName>
</protein>
<dbReference type="EMBL" id="OX459943">
    <property type="protein sequence ID" value="CAI9177811.1"/>
    <property type="molecule type" value="Genomic_DNA"/>
</dbReference>
<sequence>MSSTGHLERHRTCGKADNTYFFSHWKTATDQTKGKLLMLEVPNRVVWFLLCLNDLVAVHPDIWSISRRQMRQGAQLAVNGTRQRVFTSFHSLRVTKLGDVDDPQTLSPHHTDEIIEAQISVSKEQPGLAPRLIPSSQPETVNCQLQAASSPALIGRISGGHAGAARQLQTRPWLC</sequence>
<evidence type="ECO:0000313" key="1">
    <source>
        <dbReference type="EMBL" id="CAI9177811.1"/>
    </source>
</evidence>
<name>A0ABN9A083_RANTA</name>
<keyword evidence="2" id="KW-1185">Reference proteome</keyword>
<proteinExistence type="predicted"/>